<dbReference type="AlphaFoldDB" id="A0A286UIJ8"/>
<comment type="subcellular location">
    <subcellularLocation>
        <location evidence="1">Nucleus</location>
    </subcellularLocation>
</comment>
<sequence>MFSFWRSQFDPLTPSGDKGYLAFPEGVPRTTEQRLKALKNHSRSTNESKKLPSHIGTEKTNGDTDEIKEQNWKRYLEEESRRRRLCEEREREQALIGEKHWIRQGGILRDKDGRRDYERTELVRKIVEREDAERRIRERWENYESAWLRLMSRSPSKELKTVTFKSIPWPLIIPPTSNADLHDQSKISEFLFESLTLEGNKTTRKERIRASLLRWHPDKLHGVLTRVPEEELEEVKIGVDTVIMALMKIQEAEKVIRQ</sequence>
<evidence type="ECO:0000256" key="2">
    <source>
        <dbReference type="ARBA" id="ARBA00022553"/>
    </source>
</evidence>
<dbReference type="GO" id="GO:0043124">
    <property type="term" value="P:negative regulation of canonical NF-kappaB signal transduction"/>
    <property type="evidence" value="ECO:0007669"/>
    <property type="project" value="InterPro"/>
</dbReference>
<keyword evidence="2" id="KW-0597">Phosphoprotein</keyword>
<dbReference type="GO" id="GO:0005634">
    <property type="term" value="C:nucleus"/>
    <property type="evidence" value="ECO:0007669"/>
    <property type="project" value="UniProtKB-SubCell"/>
</dbReference>
<dbReference type="PANTHER" id="PTHR15263">
    <property type="entry name" value="I-KAPPA-B-LIKE PROTEIN IKBL"/>
    <property type="match status" value="1"/>
</dbReference>
<dbReference type="STRING" id="2282107.A0A286UIJ8"/>
<gene>
    <name evidence="7" type="ORF">PNOK_0434100</name>
</gene>
<evidence type="ECO:0000256" key="3">
    <source>
        <dbReference type="ARBA" id="ARBA00022737"/>
    </source>
</evidence>
<keyword evidence="5" id="KW-0539">Nucleus</keyword>
<proteinExistence type="predicted"/>
<dbReference type="EMBL" id="NBII01000004">
    <property type="protein sequence ID" value="PAV19407.1"/>
    <property type="molecule type" value="Genomic_DNA"/>
</dbReference>
<comment type="caution">
    <text evidence="7">The sequence shown here is derived from an EMBL/GenBank/DDBJ whole genome shotgun (WGS) entry which is preliminary data.</text>
</comment>
<protein>
    <recommendedName>
        <fullName evidence="9">J domain-containing protein</fullName>
    </recommendedName>
</protein>
<evidence type="ECO:0000256" key="6">
    <source>
        <dbReference type="SAM" id="MobiDB-lite"/>
    </source>
</evidence>
<keyword evidence="3" id="KW-0677">Repeat</keyword>
<evidence type="ECO:0008006" key="9">
    <source>
        <dbReference type="Google" id="ProtNLM"/>
    </source>
</evidence>
<dbReference type="Proteomes" id="UP000217199">
    <property type="component" value="Unassembled WGS sequence"/>
</dbReference>
<accession>A0A286UIJ8</accession>
<reference evidence="7 8" key="1">
    <citation type="journal article" date="2017" name="Mol. Ecol.">
        <title>Comparative and population genomic landscape of Phellinus noxius: A hypervariable fungus causing root rot in trees.</title>
        <authorList>
            <person name="Chung C.L."/>
            <person name="Lee T.J."/>
            <person name="Akiba M."/>
            <person name="Lee H.H."/>
            <person name="Kuo T.H."/>
            <person name="Liu D."/>
            <person name="Ke H.M."/>
            <person name="Yokoi T."/>
            <person name="Roa M.B."/>
            <person name="Lu M.J."/>
            <person name="Chang Y.Y."/>
            <person name="Ann P.J."/>
            <person name="Tsai J.N."/>
            <person name="Chen C.Y."/>
            <person name="Tzean S.S."/>
            <person name="Ota Y."/>
            <person name="Hattori T."/>
            <person name="Sahashi N."/>
            <person name="Liou R.F."/>
            <person name="Kikuchi T."/>
            <person name="Tsai I.J."/>
        </authorList>
    </citation>
    <scope>NUCLEOTIDE SEQUENCE [LARGE SCALE GENOMIC DNA]</scope>
    <source>
        <strain evidence="7 8">FFPRI411160</strain>
    </source>
</reference>
<keyword evidence="8" id="KW-1185">Reference proteome</keyword>
<dbReference type="InParanoid" id="A0A286UIJ8"/>
<evidence type="ECO:0000256" key="1">
    <source>
        <dbReference type="ARBA" id="ARBA00004123"/>
    </source>
</evidence>
<feature type="compositionally biased region" description="Basic and acidic residues" evidence="6">
    <location>
        <begin position="44"/>
        <end position="64"/>
    </location>
</feature>
<evidence type="ECO:0000313" key="8">
    <source>
        <dbReference type="Proteomes" id="UP000217199"/>
    </source>
</evidence>
<evidence type="ECO:0000313" key="7">
    <source>
        <dbReference type="EMBL" id="PAV19407.1"/>
    </source>
</evidence>
<feature type="region of interest" description="Disordered" evidence="6">
    <location>
        <begin position="38"/>
        <end position="64"/>
    </location>
</feature>
<keyword evidence="4" id="KW-0040">ANK repeat</keyword>
<name>A0A286UIJ8_9AGAM</name>
<evidence type="ECO:0000256" key="4">
    <source>
        <dbReference type="ARBA" id="ARBA00023043"/>
    </source>
</evidence>
<evidence type="ECO:0000256" key="5">
    <source>
        <dbReference type="ARBA" id="ARBA00023242"/>
    </source>
</evidence>
<organism evidence="7 8">
    <name type="scientific">Pyrrhoderma noxium</name>
    <dbReference type="NCBI Taxonomy" id="2282107"/>
    <lineage>
        <taxon>Eukaryota</taxon>
        <taxon>Fungi</taxon>
        <taxon>Dikarya</taxon>
        <taxon>Basidiomycota</taxon>
        <taxon>Agaricomycotina</taxon>
        <taxon>Agaricomycetes</taxon>
        <taxon>Hymenochaetales</taxon>
        <taxon>Hymenochaetaceae</taxon>
        <taxon>Pyrrhoderma</taxon>
    </lineage>
</organism>
<dbReference type="InterPro" id="IPR038753">
    <property type="entry name" value="NFKBIL1"/>
</dbReference>
<dbReference type="OrthoDB" id="3241983at2759"/>
<dbReference type="PANTHER" id="PTHR15263:SF1">
    <property type="entry name" value="NF-KAPPA-B INHIBITOR-LIKE PROTEIN 1"/>
    <property type="match status" value="1"/>
</dbReference>